<dbReference type="AlphaFoldDB" id="A0A645J904"/>
<dbReference type="GO" id="GO:0004813">
    <property type="term" value="F:alanine-tRNA ligase activity"/>
    <property type="evidence" value="ECO:0007669"/>
    <property type="project" value="UniProtKB-EC"/>
</dbReference>
<sequence length="160" mass="16878">MVHSAAEALKTNVSGVLNRIVSVGEELKAAKKELDELKRQSMNSGLKDMIASAEEINGIKLITNSFKDFDINDLRSLSDEIKAETKGVIIVFATENSGKVTFMVSVSDDLLDRGYHAGNMIKQIAAAAGGGGGGKADMAQAGAKDPSRIKEALELAATLI</sequence>
<dbReference type="GO" id="GO:0005524">
    <property type="term" value="F:ATP binding"/>
    <property type="evidence" value="ECO:0007669"/>
    <property type="project" value="UniProtKB-KW"/>
</dbReference>
<organism evidence="13">
    <name type="scientific">bioreactor metagenome</name>
    <dbReference type="NCBI Taxonomy" id="1076179"/>
    <lineage>
        <taxon>unclassified sequences</taxon>
        <taxon>metagenomes</taxon>
        <taxon>ecological metagenomes</taxon>
    </lineage>
</organism>
<evidence type="ECO:0000256" key="4">
    <source>
        <dbReference type="ARBA" id="ARBA00022555"/>
    </source>
</evidence>
<protein>
    <recommendedName>
        <fullName evidence="3">Alanine--tRNA ligase</fullName>
        <ecNumber evidence="2">6.1.1.7</ecNumber>
    </recommendedName>
</protein>
<keyword evidence="9" id="KW-0648">Protein biosynthesis</keyword>
<evidence type="ECO:0000256" key="10">
    <source>
        <dbReference type="ARBA" id="ARBA00023146"/>
    </source>
</evidence>
<keyword evidence="10" id="KW-0030">Aminoacyl-tRNA synthetase</keyword>
<evidence type="ECO:0000313" key="13">
    <source>
        <dbReference type="EMBL" id="MPN56964.1"/>
    </source>
</evidence>
<dbReference type="PANTHER" id="PTHR11777">
    <property type="entry name" value="ALANYL-TRNA SYNTHETASE"/>
    <property type="match status" value="1"/>
</dbReference>
<dbReference type="InterPro" id="IPR003156">
    <property type="entry name" value="DHHA1_dom"/>
</dbReference>
<dbReference type="GO" id="GO:0006419">
    <property type="term" value="P:alanyl-tRNA aminoacylation"/>
    <property type="evidence" value="ECO:0007669"/>
    <property type="project" value="TreeGrafter"/>
</dbReference>
<keyword evidence="4" id="KW-0820">tRNA-binding</keyword>
<evidence type="ECO:0000259" key="12">
    <source>
        <dbReference type="Pfam" id="PF02272"/>
    </source>
</evidence>
<evidence type="ECO:0000256" key="7">
    <source>
        <dbReference type="ARBA" id="ARBA00022840"/>
    </source>
</evidence>
<keyword evidence="5 13" id="KW-0436">Ligase</keyword>
<dbReference type="PANTHER" id="PTHR11777:SF9">
    <property type="entry name" value="ALANINE--TRNA LIGASE, CYTOPLASMIC"/>
    <property type="match status" value="1"/>
</dbReference>
<keyword evidence="8" id="KW-0694">RNA-binding</keyword>
<evidence type="ECO:0000256" key="8">
    <source>
        <dbReference type="ARBA" id="ARBA00022884"/>
    </source>
</evidence>
<dbReference type="GO" id="GO:0002161">
    <property type="term" value="F:aminoacyl-tRNA deacylase activity"/>
    <property type="evidence" value="ECO:0007669"/>
    <property type="project" value="TreeGrafter"/>
</dbReference>
<feature type="coiled-coil region" evidence="11">
    <location>
        <begin position="20"/>
        <end position="47"/>
    </location>
</feature>
<keyword evidence="6" id="KW-0547">Nucleotide-binding</keyword>
<dbReference type="InterPro" id="IPR050058">
    <property type="entry name" value="Ala-tRNA_ligase"/>
</dbReference>
<evidence type="ECO:0000256" key="5">
    <source>
        <dbReference type="ARBA" id="ARBA00022598"/>
    </source>
</evidence>
<proteinExistence type="inferred from homology"/>
<gene>
    <name evidence="13" type="primary">alaS_60</name>
    <name evidence="13" type="ORF">SDC9_204658</name>
</gene>
<dbReference type="EMBL" id="VSSQ01127921">
    <property type="protein sequence ID" value="MPN56964.1"/>
    <property type="molecule type" value="Genomic_DNA"/>
</dbReference>
<evidence type="ECO:0000256" key="2">
    <source>
        <dbReference type="ARBA" id="ARBA00013168"/>
    </source>
</evidence>
<evidence type="ECO:0000256" key="1">
    <source>
        <dbReference type="ARBA" id="ARBA00008226"/>
    </source>
</evidence>
<evidence type="ECO:0000256" key="6">
    <source>
        <dbReference type="ARBA" id="ARBA00022741"/>
    </source>
</evidence>
<dbReference type="Gene3D" id="3.10.310.40">
    <property type="match status" value="1"/>
</dbReference>
<keyword evidence="7" id="KW-0067">ATP-binding</keyword>
<name>A0A645J904_9ZZZZ</name>
<keyword evidence="11" id="KW-0175">Coiled coil</keyword>
<comment type="caution">
    <text evidence="13">The sequence shown here is derived from an EMBL/GenBank/DDBJ whole genome shotgun (WGS) entry which is preliminary data.</text>
</comment>
<evidence type="ECO:0000256" key="9">
    <source>
        <dbReference type="ARBA" id="ARBA00022917"/>
    </source>
</evidence>
<dbReference type="GO" id="GO:0000049">
    <property type="term" value="F:tRNA binding"/>
    <property type="evidence" value="ECO:0007669"/>
    <property type="project" value="UniProtKB-KW"/>
</dbReference>
<feature type="domain" description="DHHA1" evidence="12">
    <location>
        <begin position="59"/>
        <end position="158"/>
    </location>
</feature>
<reference evidence="13" key="1">
    <citation type="submission" date="2019-08" db="EMBL/GenBank/DDBJ databases">
        <authorList>
            <person name="Kucharzyk K."/>
            <person name="Murdoch R.W."/>
            <person name="Higgins S."/>
            <person name="Loffler F."/>
        </authorList>
    </citation>
    <scope>NUCLEOTIDE SEQUENCE</scope>
</reference>
<accession>A0A645J904</accession>
<evidence type="ECO:0000256" key="11">
    <source>
        <dbReference type="SAM" id="Coils"/>
    </source>
</evidence>
<dbReference type="FunFam" id="3.10.310.40:FF:000001">
    <property type="entry name" value="Alanine--tRNA ligase"/>
    <property type="match status" value="1"/>
</dbReference>
<comment type="similarity">
    <text evidence="1">Belongs to the class-II aminoacyl-tRNA synthetase family.</text>
</comment>
<dbReference type="Pfam" id="PF02272">
    <property type="entry name" value="DHHA1"/>
    <property type="match status" value="1"/>
</dbReference>
<dbReference type="EC" id="6.1.1.7" evidence="2"/>
<evidence type="ECO:0000256" key="3">
    <source>
        <dbReference type="ARBA" id="ARBA00017959"/>
    </source>
</evidence>